<evidence type="ECO:0000313" key="2">
    <source>
        <dbReference type="EMBL" id="PND33450.1"/>
    </source>
</evidence>
<evidence type="ECO:0000259" key="1">
    <source>
        <dbReference type="Pfam" id="PF01575"/>
    </source>
</evidence>
<dbReference type="InterPro" id="IPR029069">
    <property type="entry name" value="HotDog_dom_sf"/>
</dbReference>
<feature type="domain" description="MaoC-like" evidence="1">
    <location>
        <begin position="22"/>
        <end position="105"/>
    </location>
</feature>
<dbReference type="Gene3D" id="3.10.129.10">
    <property type="entry name" value="Hotdog Thioesterase"/>
    <property type="match status" value="1"/>
</dbReference>
<organism evidence="2 3">
    <name type="scientific">Achromobacter pulmonis</name>
    <dbReference type="NCBI Taxonomy" id="1389932"/>
    <lineage>
        <taxon>Bacteria</taxon>
        <taxon>Pseudomonadati</taxon>
        <taxon>Pseudomonadota</taxon>
        <taxon>Betaproteobacteria</taxon>
        <taxon>Burkholderiales</taxon>
        <taxon>Alcaligenaceae</taxon>
        <taxon>Achromobacter</taxon>
    </lineage>
</organism>
<protein>
    <submittedName>
        <fullName evidence="2">Dehydratase</fullName>
    </submittedName>
</protein>
<dbReference type="EMBL" id="POQS01000003">
    <property type="protein sequence ID" value="PND33450.1"/>
    <property type="molecule type" value="Genomic_DNA"/>
</dbReference>
<dbReference type="Proteomes" id="UP000235994">
    <property type="component" value="Unassembled WGS sequence"/>
</dbReference>
<name>A0A2N8KJ19_9BURK</name>
<dbReference type="InterPro" id="IPR002539">
    <property type="entry name" value="MaoC-like_dom"/>
</dbReference>
<dbReference type="CDD" id="cd03453">
    <property type="entry name" value="SAV4209_like"/>
    <property type="match status" value="1"/>
</dbReference>
<dbReference type="RefSeq" id="WP_102773236.1">
    <property type="nucleotide sequence ID" value="NZ_POQS01000003.1"/>
</dbReference>
<comment type="caution">
    <text evidence="2">The sequence shown here is derived from an EMBL/GenBank/DDBJ whole genome shotgun (WGS) entry which is preliminary data.</text>
</comment>
<keyword evidence="3" id="KW-1185">Reference proteome</keyword>
<dbReference type="SUPFAM" id="SSF54637">
    <property type="entry name" value="Thioesterase/thiol ester dehydrase-isomerase"/>
    <property type="match status" value="1"/>
</dbReference>
<gene>
    <name evidence="2" type="ORF">C1I89_13295</name>
</gene>
<dbReference type="Pfam" id="PF01575">
    <property type="entry name" value="MaoC_dehydratas"/>
    <property type="match status" value="1"/>
</dbReference>
<proteinExistence type="predicted"/>
<sequence length="139" mass="15232">MTLPSFDKLAAGDRLPTLKLPPISRKTLALYAGASADHHPMHIDLDYARSAGVDDVFAHGMLSAAYVGRMLTDWVPQQRIRSLALRFTGIMQLYAEPTCTGEVVEKMEEGGERRVRLALRCADQHGAEKIVGEAVIALD</sequence>
<reference evidence="2 3" key="1">
    <citation type="submission" date="2018-01" db="EMBL/GenBank/DDBJ databases">
        <title>The draft genome of an aniline degradation strain ANB-1.</title>
        <authorList>
            <person name="Zhang L."/>
            <person name="Jiang J."/>
        </authorList>
    </citation>
    <scope>NUCLEOTIDE SEQUENCE [LARGE SCALE GENOMIC DNA]</scope>
    <source>
        <strain evidence="2 3">ANB-1</strain>
    </source>
</reference>
<dbReference type="AlphaFoldDB" id="A0A2N8KJ19"/>
<accession>A0A2N8KJ19</accession>
<evidence type="ECO:0000313" key="3">
    <source>
        <dbReference type="Proteomes" id="UP000235994"/>
    </source>
</evidence>